<sequence>MFGLILRECKTAQLGSSFFSQMKYSLIHKAKKYKKILFVAGVLFLLFLIARSITSRPAVQYSDVRGNVATAKANKEINKEFLFSLKDAKDKEISKIKFLVENAELRDEIIVKGQKATSIKGRTFFIINLKITNEHSSAIEINTRDYLRLAVGDNNEWFAPDIHNDPVEVQAISTKPTRVGFPIDDIRTKFRIQIGEIAEDKEVIEFEF</sequence>
<evidence type="ECO:0008006" key="4">
    <source>
        <dbReference type="Google" id="ProtNLM"/>
    </source>
</evidence>
<evidence type="ECO:0000313" key="3">
    <source>
        <dbReference type="Proteomes" id="UP000178603"/>
    </source>
</evidence>
<evidence type="ECO:0000256" key="1">
    <source>
        <dbReference type="SAM" id="Phobius"/>
    </source>
</evidence>
<feature type="transmembrane region" description="Helical" evidence="1">
    <location>
        <begin position="36"/>
        <end position="53"/>
    </location>
</feature>
<keyword evidence="1" id="KW-0472">Membrane</keyword>
<organism evidence="2 3">
    <name type="scientific">Candidatus Woesebacteria bacterium RIFCSPHIGHO2_12_FULL_41_24</name>
    <dbReference type="NCBI Taxonomy" id="1802510"/>
    <lineage>
        <taxon>Bacteria</taxon>
        <taxon>Candidatus Woeseibacteriota</taxon>
    </lineage>
</organism>
<keyword evidence="1" id="KW-0812">Transmembrane</keyword>
<keyword evidence="1" id="KW-1133">Transmembrane helix</keyword>
<accession>A0A1F8AUB2</accession>
<dbReference type="Proteomes" id="UP000178603">
    <property type="component" value="Unassembled WGS sequence"/>
</dbReference>
<dbReference type="AlphaFoldDB" id="A0A1F8AUB2"/>
<gene>
    <name evidence="2" type="ORF">A3E44_03560</name>
</gene>
<proteinExistence type="predicted"/>
<reference evidence="2 3" key="1">
    <citation type="journal article" date="2016" name="Nat. Commun.">
        <title>Thousands of microbial genomes shed light on interconnected biogeochemical processes in an aquifer system.</title>
        <authorList>
            <person name="Anantharaman K."/>
            <person name="Brown C.T."/>
            <person name="Hug L.A."/>
            <person name="Sharon I."/>
            <person name="Castelle C.J."/>
            <person name="Probst A.J."/>
            <person name="Thomas B.C."/>
            <person name="Singh A."/>
            <person name="Wilkins M.J."/>
            <person name="Karaoz U."/>
            <person name="Brodie E.L."/>
            <person name="Williams K.H."/>
            <person name="Hubbard S.S."/>
            <person name="Banfield J.F."/>
        </authorList>
    </citation>
    <scope>NUCLEOTIDE SEQUENCE [LARGE SCALE GENOMIC DNA]</scope>
</reference>
<comment type="caution">
    <text evidence="2">The sequence shown here is derived from an EMBL/GenBank/DDBJ whole genome shotgun (WGS) entry which is preliminary data.</text>
</comment>
<protein>
    <recommendedName>
        <fullName evidence="4">DUF4352 domain-containing protein</fullName>
    </recommendedName>
</protein>
<name>A0A1F8AUB2_9BACT</name>
<evidence type="ECO:0000313" key="2">
    <source>
        <dbReference type="EMBL" id="OGM55332.1"/>
    </source>
</evidence>
<dbReference type="EMBL" id="MGGW01000004">
    <property type="protein sequence ID" value="OGM55332.1"/>
    <property type="molecule type" value="Genomic_DNA"/>
</dbReference>